<organism evidence="1 2">
    <name type="scientific">Gemmobacter aquaticus</name>
    <dbReference type="NCBI Taxonomy" id="490185"/>
    <lineage>
        <taxon>Bacteria</taxon>
        <taxon>Pseudomonadati</taxon>
        <taxon>Pseudomonadota</taxon>
        <taxon>Alphaproteobacteria</taxon>
        <taxon>Rhodobacterales</taxon>
        <taxon>Paracoccaceae</taxon>
        <taxon>Gemmobacter</taxon>
    </lineage>
</organism>
<name>A0A917YIK0_9RHOB</name>
<comment type="caution">
    <text evidence="1">The sequence shown here is derived from an EMBL/GenBank/DDBJ whole genome shotgun (WGS) entry which is preliminary data.</text>
</comment>
<sequence>MSGLFSGMSGIIVGTFGQPDILYVPRVGGARRIPGVFREAPTEAIDQDGHPVLIVAPTWRVQRHLVPEIAKGDRVEPGNGKIYAVLDHDPSGSPAEDAFLICKLERIFD</sequence>
<dbReference type="RefSeq" id="WP_229704311.1">
    <property type="nucleotide sequence ID" value="NZ_BMLP01000001.1"/>
</dbReference>
<evidence type="ECO:0000313" key="2">
    <source>
        <dbReference type="Proteomes" id="UP000598196"/>
    </source>
</evidence>
<dbReference type="Gene3D" id="2.40.10.180">
    <property type="entry name" value="Phage tail proteins"/>
    <property type="match status" value="1"/>
</dbReference>
<dbReference type="AlphaFoldDB" id="A0A917YIK0"/>
<protein>
    <submittedName>
        <fullName evidence="1">Uncharacterized protein</fullName>
    </submittedName>
</protein>
<proteinExistence type="predicted"/>
<gene>
    <name evidence="1" type="ORF">GCM10010991_07600</name>
</gene>
<evidence type="ECO:0000313" key="1">
    <source>
        <dbReference type="EMBL" id="GGO26700.1"/>
    </source>
</evidence>
<dbReference type="InterPro" id="IPR008018">
    <property type="entry name" value="Phage_tail_attach_FII"/>
</dbReference>
<accession>A0A917YIK0</accession>
<dbReference type="InterPro" id="IPR053734">
    <property type="entry name" value="Phage_Head-Tail_Connect_sf"/>
</dbReference>
<keyword evidence="2" id="KW-1185">Reference proteome</keyword>
<dbReference type="Proteomes" id="UP000598196">
    <property type="component" value="Unassembled WGS sequence"/>
</dbReference>
<dbReference type="GO" id="GO:0019068">
    <property type="term" value="P:virion assembly"/>
    <property type="evidence" value="ECO:0007669"/>
    <property type="project" value="InterPro"/>
</dbReference>
<dbReference type="Pfam" id="PF05354">
    <property type="entry name" value="Phage_attach"/>
    <property type="match status" value="1"/>
</dbReference>
<reference evidence="1 2" key="1">
    <citation type="journal article" date="2014" name="Int. J. Syst. Evol. Microbiol.">
        <title>Complete genome sequence of Corynebacterium casei LMG S-19264T (=DSM 44701T), isolated from a smear-ripened cheese.</title>
        <authorList>
            <consortium name="US DOE Joint Genome Institute (JGI-PGF)"/>
            <person name="Walter F."/>
            <person name="Albersmeier A."/>
            <person name="Kalinowski J."/>
            <person name="Ruckert C."/>
        </authorList>
    </citation>
    <scope>NUCLEOTIDE SEQUENCE [LARGE SCALE GENOMIC DNA]</scope>
    <source>
        <strain evidence="1 2">CGMCC 1.7029</strain>
    </source>
</reference>
<dbReference type="EMBL" id="BMLP01000001">
    <property type="protein sequence ID" value="GGO26700.1"/>
    <property type="molecule type" value="Genomic_DNA"/>
</dbReference>